<protein>
    <submittedName>
        <fullName evidence="1">Uncharacterized protein</fullName>
    </submittedName>
</protein>
<organism evidence="1 2">
    <name type="scientific">Bhargavaea ginsengi</name>
    <dbReference type="NCBI Taxonomy" id="426757"/>
    <lineage>
        <taxon>Bacteria</taxon>
        <taxon>Bacillati</taxon>
        <taxon>Bacillota</taxon>
        <taxon>Bacilli</taxon>
        <taxon>Bacillales</taxon>
        <taxon>Caryophanaceae</taxon>
        <taxon>Bhargavaea</taxon>
    </lineage>
</organism>
<dbReference type="OrthoDB" id="2883027at2"/>
<accession>A0A1H7C138</accession>
<dbReference type="STRING" id="426757.SAMN04488127_2862"/>
<dbReference type="EMBL" id="FNZF01000007">
    <property type="protein sequence ID" value="SEJ80340.1"/>
    <property type="molecule type" value="Genomic_DNA"/>
</dbReference>
<name>A0A1H7C138_9BACL</name>
<dbReference type="Proteomes" id="UP000199200">
    <property type="component" value="Unassembled WGS sequence"/>
</dbReference>
<gene>
    <name evidence="1" type="ORF">SAMN04488127_2862</name>
</gene>
<evidence type="ECO:0000313" key="1">
    <source>
        <dbReference type="EMBL" id="SEJ80340.1"/>
    </source>
</evidence>
<dbReference type="AlphaFoldDB" id="A0A1H7C138"/>
<sequence length="143" mass="17216">MEVLQAWQPVTYLKGRSLADLGFFEVLAHFDYLKLSVSDLAETKVDVIYDQFVSPVEYYVWSYRFSTEYGRFDLLSKEEDLSTVKDENSLYFYKVLNSEYLKWFDHNPLINRKTHPKLEHHLYMNGDQVFEVLSEYEPRFIRM</sequence>
<keyword evidence="2" id="KW-1185">Reference proteome</keyword>
<proteinExistence type="predicted"/>
<evidence type="ECO:0000313" key="2">
    <source>
        <dbReference type="Proteomes" id="UP000199200"/>
    </source>
</evidence>
<dbReference type="RefSeq" id="WP_092055616.1">
    <property type="nucleotide sequence ID" value="NZ_FNZF01000007.1"/>
</dbReference>
<reference evidence="2" key="1">
    <citation type="submission" date="2016-10" db="EMBL/GenBank/DDBJ databases">
        <authorList>
            <person name="Varghese N."/>
            <person name="Submissions S."/>
        </authorList>
    </citation>
    <scope>NUCLEOTIDE SEQUENCE [LARGE SCALE GENOMIC DNA]</scope>
    <source>
        <strain evidence="2">CGMCC 1.6763</strain>
    </source>
</reference>